<dbReference type="NCBIfam" id="TIGR04056">
    <property type="entry name" value="OMP_RagA_SusC"/>
    <property type="match status" value="1"/>
</dbReference>
<dbReference type="Gene3D" id="2.40.170.20">
    <property type="entry name" value="TonB-dependent receptor, beta-barrel domain"/>
    <property type="match status" value="1"/>
</dbReference>
<gene>
    <name evidence="10" type="ORF">HW556_11970</name>
</gene>
<evidence type="ECO:0000256" key="3">
    <source>
        <dbReference type="ARBA" id="ARBA00022452"/>
    </source>
</evidence>
<organism evidence="10 11">
    <name type="scientific">Hymenobacter terrestris</name>
    <dbReference type="NCBI Taxonomy" id="2748310"/>
    <lineage>
        <taxon>Bacteria</taxon>
        <taxon>Pseudomonadati</taxon>
        <taxon>Bacteroidota</taxon>
        <taxon>Cytophagia</taxon>
        <taxon>Cytophagales</taxon>
        <taxon>Hymenobacteraceae</taxon>
        <taxon>Hymenobacter</taxon>
    </lineage>
</organism>
<evidence type="ECO:0000256" key="7">
    <source>
        <dbReference type="PROSITE-ProRule" id="PRU01360"/>
    </source>
</evidence>
<evidence type="ECO:0000256" key="6">
    <source>
        <dbReference type="ARBA" id="ARBA00023237"/>
    </source>
</evidence>
<feature type="signal peptide" evidence="8">
    <location>
        <begin position="1"/>
        <end position="19"/>
    </location>
</feature>
<evidence type="ECO:0000256" key="8">
    <source>
        <dbReference type="SAM" id="SignalP"/>
    </source>
</evidence>
<dbReference type="EMBL" id="JABKAV010000034">
    <property type="protein sequence ID" value="NVO85598.1"/>
    <property type="molecule type" value="Genomic_DNA"/>
</dbReference>
<evidence type="ECO:0000259" key="9">
    <source>
        <dbReference type="Pfam" id="PF07715"/>
    </source>
</evidence>
<keyword evidence="11" id="KW-1185">Reference proteome</keyword>
<dbReference type="PROSITE" id="PS52016">
    <property type="entry name" value="TONB_DEPENDENT_REC_3"/>
    <property type="match status" value="1"/>
</dbReference>
<evidence type="ECO:0000256" key="5">
    <source>
        <dbReference type="ARBA" id="ARBA00023136"/>
    </source>
</evidence>
<dbReference type="InterPro" id="IPR036942">
    <property type="entry name" value="Beta-barrel_TonB_sf"/>
</dbReference>
<dbReference type="PANTHER" id="PTHR30069">
    <property type="entry name" value="TONB-DEPENDENT OUTER MEMBRANE RECEPTOR"/>
    <property type="match status" value="1"/>
</dbReference>
<keyword evidence="6 7" id="KW-0998">Cell outer membrane</keyword>
<keyword evidence="8" id="KW-0732">Signal</keyword>
<dbReference type="InterPro" id="IPR012910">
    <property type="entry name" value="Plug_dom"/>
</dbReference>
<dbReference type="InterPro" id="IPR037066">
    <property type="entry name" value="Plug_dom_sf"/>
</dbReference>
<keyword evidence="3 7" id="KW-1134">Transmembrane beta strand</keyword>
<dbReference type="PANTHER" id="PTHR30069:SF28">
    <property type="entry name" value="TONB-DEPENDENT RECEPTOR YNCD-RELATED"/>
    <property type="match status" value="1"/>
</dbReference>
<keyword evidence="4 7" id="KW-0812">Transmembrane</keyword>
<evidence type="ECO:0000313" key="11">
    <source>
        <dbReference type="Proteomes" id="UP000626554"/>
    </source>
</evidence>
<dbReference type="RefSeq" id="WP_176900280.1">
    <property type="nucleotide sequence ID" value="NZ_JABKAV010000034.1"/>
</dbReference>
<evidence type="ECO:0000256" key="4">
    <source>
        <dbReference type="ARBA" id="ARBA00022692"/>
    </source>
</evidence>
<dbReference type="Gene3D" id="2.170.130.10">
    <property type="entry name" value="TonB-dependent receptor, plug domain"/>
    <property type="match status" value="1"/>
</dbReference>
<comment type="similarity">
    <text evidence="7">Belongs to the TonB-dependent receptor family.</text>
</comment>
<protein>
    <submittedName>
        <fullName evidence="10">SusC/RagA family TonB-linked outer membrane protein</fullName>
    </submittedName>
</protein>
<evidence type="ECO:0000313" key="10">
    <source>
        <dbReference type="EMBL" id="NVO85598.1"/>
    </source>
</evidence>
<keyword evidence="5 7" id="KW-0472">Membrane</keyword>
<keyword evidence="2 7" id="KW-0813">Transport</keyword>
<feature type="domain" description="TonB-dependent receptor plug" evidence="9">
    <location>
        <begin position="76"/>
        <end position="185"/>
    </location>
</feature>
<dbReference type="SUPFAM" id="SSF56935">
    <property type="entry name" value="Porins"/>
    <property type="match status" value="1"/>
</dbReference>
<comment type="caution">
    <text evidence="10">The sequence shown here is derived from an EMBL/GenBank/DDBJ whole genome shotgun (WGS) entry which is preliminary data.</text>
</comment>
<comment type="subcellular location">
    <subcellularLocation>
        <location evidence="1 7">Cell outer membrane</location>
        <topology evidence="1 7">Multi-pass membrane protein</topology>
    </subcellularLocation>
</comment>
<dbReference type="InterPro" id="IPR039426">
    <property type="entry name" value="TonB-dep_rcpt-like"/>
</dbReference>
<dbReference type="InterPro" id="IPR023996">
    <property type="entry name" value="TonB-dep_OMP_SusC/RagA"/>
</dbReference>
<accession>A0ABX2Q3Q0</accession>
<sequence>MLRLLPFGFLFSLPITALAQQPDTLRPRPVAVQVPAVDSLEQAYFSGSATVMNRLSCIGVGIPIRAASSLLTILPLQDQLRQVAGVQATPYSGAPGAQVAVRIRGAASLSGNAQPLYVVDGIPVFQHTFRQPQTDNSGFRFEPAETQELDQNPLLSIPTQDIESVEVLKGAYETAQYGSQGLNGVIRITTRRGQTGKPSLSYTAHAGLQRVGRRYELLDARQYAELRNDMQANAGRAPEFSAAELAALGRGTDWQSEVLRTAAVQEHHLGLRGGTAATRYYVGADYRGQQGVVINSRLRRYALRAALDQRVGERLQLAVTGGFSQTEQRLSRYPFEAALLALPTTLPDTPPTDAFINNPVRELNDNYQTPQQRRLLGQAEARYALPAGFMLHLRGGFEQATLKSQAYRTLFSQTVYTKNTNLNNTYRQWVLNPAVRYAGSFGAERHVVAASLEGQLQRRQETGEFEEAAYFNGSPATFSRATFETTSTFPALQLTADYTFAGRYQLRGTLRRDAGSTFATADEQQLLPGAQVVWHASEESFWNLNGTQLKAWAGWGRTSGMGMAGRNYIGLMLPTGGNMTQRVPAFLPDRTQQLDAGLEAGFFNDKLTTTLQAYSRDTRQQLVLLGPAGDEFGRIRNAGLELTLGSHWQAGRLRGNSGLAAAVNRNRFTSEGPLLLGTSYQQLRDGQPLSTFFGPRYLGVNPANGRPLLADTNGDGQVNYDDNVPLGSGLPQQLLSFQQRLALGRCELQLQADGMFGYQVQNTALQYLDSPSPFPTNASTRVLDRWTPANPRGSTPGAGYEPPFFSSYTLQSGNHVRLSAVSFSVKVWEKAQRNIHIWTAGQNLLVLSRYRGFDPNVSSAGSDNRQAGIDASTYPIARTLLLGVRATL</sequence>
<name>A0ABX2Q3Q0_9BACT</name>
<reference evidence="10 11" key="1">
    <citation type="submission" date="2020-05" db="EMBL/GenBank/DDBJ databases">
        <title>Hymenobacter terrestris sp. nov. and Hymenobacter lapidiphilus sp. nov., isolated from regoliths in Antarctica.</title>
        <authorList>
            <person name="Sedlacek I."/>
            <person name="Pantucek R."/>
            <person name="Zeman M."/>
            <person name="Holochova P."/>
            <person name="Kralova S."/>
            <person name="Stankova E."/>
            <person name="Sedo O."/>
            <person name="Micenkova L."/>
            <person name="Svec P."/>
            <person name="Gupta V."/>
            <person name="Sood U."/>
            <person name="Korpole U.S."/>
            <person name="Lal R."/>
        </authorList>
    </citation>
    <scope>NUCLEOTIDE SEQUENCE [LARGE SCALE GENOMIC DNA]</scope>
    <source>
        <strain evidence="10 11">P5252</strain>
    </source>
</reference>
<proteinExistence type="inferred from homology"/>
<evidence type="ECO:0000256" key="2">
    <source>
        <dbReference type="ARBA" id="ARBA00022448"/>
    </source>
</evidence>
<feature type="chain" id="PRO_5047269282" evidence="8">
    <location>
        <begin position="20"/>
        <end position="888"/>
    </location>
</feature>
<dbReference type="Pfam" id="PF07715">
    <property type="entry name" value="Plug"/>
    <property type="match status" value="1"/>
</dbReference>
<evidence type="ECO:0000256" key="1">
    <source>
        <dbReference type="ARBA" id="ARBA00004571"/>
    </source>
</evidence>
<dbReference type="Proteomes" id="UP000626554">
    <property type="component" value="Unassembled WGS sequence"/>
</dbReference>